<organism evidence="3">
    <name type="scientific">mine drainage metagenome</name>
    <dbReference type="NCBI Taxonomy" id="410659"/>
    <lineage>
        <taxon>unclassified sequences</taxon>
        <taxon>metagenomes</taxon>
        <taxon>ecological metagenomes</taxon>
    </lineage>
</organism>
<evidence type="ECO:0000256" key="1">
    <source>
        <dbReference type="SAM" id="Coils"/>
    </source>
</evidence>
<keyword evidence="1" id="KW-0175">Coiled coil</keyword>
<dbReference type="GO" id="GO:0004222">
    <property type="term" value="F:metalloendopeptidase activity"/>
    <property type="evidence" value="ECO:0007669"/>
    <property type="project" value="TreeGrafter"/>
</dbReference>
<protein>
    <submittedName>
        <fullName evidence="3">Peptidase M23B</fullName>
    </submittedName>
</protein>
<comment type="caution">
    <text evidence="3">The sequence shown here is derived from an EMBL/GenBank/DDBJ whole genome shotgun (WGS) entry which is preliminary data.</text>
</comment>
<dbReference type="PANTHER" id="PTHR21666:SF270">
    <property type="entry name" value="MUREIN HYDROLASE ACTIVATOR ENVC"/>
    <property type="match status" value="1"/>
</dbReference>
<gene>
    <name evidence="3" type="ORF">B1A_06012</name>
</gene>
<dbReference type="SUPFAM" id="SSF51261">
    <property type="entry name" value="Duplicated hybrid motif"/>
    <property type="match status" value="1"/>
</dbReference>
<dbReference type="EMBL" id="AUZX01004376">
    <property type="protein sequence ID" value="EQD70993.1"/>
    <property type="molecule type" value="Genomic_DNA"/>
</dbReference>
<dbReference type="InterPro" id="IPR050570">
    <property type="entry name" value="Cell_wall_metabolism_enzyme"/>
</dbReference>
<feature type="coiled-coil region" evidence="1">
    <location>
        <begin position="79"/>
        <end position="106"/>
    </location>
</feature>
<dbReference type="Pfam" id="PF01551">
    <property type="entry name" value="Peptidase_M23"/>
    <property type="match status" value="1"/>
</dbReference>
<dbReference type="CDD" id="cd12797">
    <property type="entry name" value="M23_peptidase"/>
    <property type="match status" value="1"/>
</dbReference>
<dbReference type="Gene3D" id="6.10.250.3150">
    <property type="match status" value="1"/>
</dbReference>
<dbReference type="InterPro" id="IPR016047">
    <property type="entry name" value="M23ase_b-sheet_dom"/>
</dbReference>
<sequence>MNLPRPFVALALLLFAPLTLAVTQNAPPGDAARKQQEATANAKLDRVKQRIVALAAAQKQTATQRDVLDGEIARASLALAKAVAQREQAAAALQASEQKLVALQAAVSMQQAHLAQQREALGALLRAAYALGPDSDLRVLLGDADLAHLTRALAYSQYFQRQRLAQIQSLLATLKQLHAQQAALAAQQQQLAQAQNAAQASEQAQRDARGKLQGLRALAAARYRDQGDKLAALAQQMRDLQSLLARLRDIFADIPKQLPGNVPFAQLRGHLPWPLTGRARAWQGGLLIAPGTHSKVRAVANGRVAYADWLRGFGMLVVVDQGDGWITLYGNNESLLVQVGDWVSPGQVIATAGTPAAGFDGVYFALRHAGQPVDPRTWLTPR</sequence>
<reference evidence="3" key="1">
    <citation type="submission" date="2013-08" db="EMBL/GenBank/DDBJ databases">
        <authorList>
            <person name="Mendez C."/>
            <person name="Richter M."/>
            <person name="Ferrer M."/>
            <person name="Sanchez J."/>
        </authorList>
    </citation>
    <scope>NUCLEOTIDE SEQUENCE</scope>
</reference>
<proteinExistence type="predicted"/>
<feature type="coiled-coil region" evidence="1">
    <location>
        <begin position="177"/>
        <end position="250"/>
    </location>
</feature>
<evidence type="ECO:0000313" key="3">
    <source>
        <dbReference type="EMBL" id="EQD70993.1"/>
    </source>
</evidence>
<dbReference type="AlphaFoldDB" id="T1BQY0"/>
<dbReference type="Gene3D" id="2.70.70.10">
    <property type="entry name" value="Glucose Permease (Domain IIA)"/>
    <property type="match status" value="1"/>
</dbReference>
<name>T1BQY0_9ZZZZ</name>
<reference evidence="3" key="2">
    <citation type="journal article" date="2014" name="ISME J.">
        <title>Microbial stratification in low pH oxic and suboxic macroscopic growths along an acid mine drainage.</title>
        <authorList>
            <person name="Mendez-Garcia C."/>
            <person name="Mesa V."/>
            <person name="Sprenger R.R."/>
            <person name="Richter M."/>
            <person name="Diez M.S."/>
            <person name="Solano J."/>
            <person name="Bargiela R."/>
            <person name="Golyshina O.V."/>
            <person name="Manteca A."/>
            <person name="Ramos J.L."/>
            <person name="Gallego J.R."/>
            <person name="Llorente I."/>
            <person name="Martins Dos Santos V.A."/>
            <person name="Jensen O.N."/>
            <person name="Pelaez A.I."/>
            <person name="Sanchez J."/>
            <person name="Ferrer M."/>
        </authorList>
    </citation>
    <scope>NUCLEOTIDE SEQUENCE</scope>
</reference>
<feature type="domain" description="M23ase beta-sheet core" evidence="2">
    <location>
        <begin position="285"/>
        <end position="375"/>
    </location>
</feature>
<dbReference type="InterPro" id="IPR011055">
    <property type="entry name" value="Dup_hybrid_motif"/>
</dbReference>
<accession>T1BQY0</accession>
<evidence type="ECO:0000259" key="2">
    <source>
        <dbReference type="Pfam" id="PF01551"/>
    </source>
</evidence>
<dbReference type="PANTHER" id="PTHR21666">
    <property type="entry name" value="PEPTIDASE-RELATED"/>
    <property type="match status" value="1"/>
</dbReference>